<evidence type="ECO:0000256" key="1">
    <source>
        <dbReference type="ARBA" id="ARBA00022723"/>
    </source>
</evidence>
<evidence type="ECO:0000256" key="3">
    <source>
        <dbReference type="ARBA" id="ARBA00022833"/>
    </source>
</evidence>
<dbReference type="Gene3D" id="2.20.25.240">
    <property type="match status" value="2"/>
</dbReference>
<evidence type="ECO:0000313" key="5">
    <source>
        <dbReference type="EMBL" id="KAL3277339.1"/>
    </source>
</evidence>
<dbReference type="GO" id="GO:0008270">
    <property type="term" value="F:zinc ion binding"/>
    <property type="evidence" value="ECO:0007669"/>
    <property type="project" value="UniProtKB-KW"/>
</dbReference>
<proteinExistence type="predicted"/>
<protein>
    <recommendedName>
        <fullName evidence="4">FLYWCH-type domain-containing protein</fullName>
    </recommendedName>
</protein>
<reference evidence="5 6" key="1">
    <citation type="journal article" date="2021" name="BMC Biol.">
        <title>Horizontally acquired antibacterial genes associated with adaptive radiation of ladybird beetles.</title>
        <authorList>
            <person name="Li H.S."/>
            <person name="Tang X.F."/>
            <person name="Huang Y.H."/>
            <person name="Xu Z.Y."/>
            <person name="Chen M.L."/>
            <person name="Du X.Y."/>
            <person name="Qiu B.Y."/>
            <person name="Chen P.T."/>
            <person name="Zhang W."/>
            <person name="Slipinski A."/>
            <person name="Escalona H.E."/>
            <person name="Waterhouse R.M."/>
            <person name="Zwick A."/>
            <person name="Pang H."/>
        </authorList>
    </citation>
    <scope>NUCLEOTIDE SEQUENCE [LARGE SCALE GENOMIC DNA]</scope>
    <source>
        <strain evidence="5">SYSU2018</strain>
    </source>
</reference>
<dbReference type="Pfam" id="PF04500">
    <property type="entry name" value="FLYWCH"/>
    <property type="match status" value="2"/>
</dbReference>
<comment type="caution">
    <text evidence="5">The sequence shown here is derived from an EMBL/GenBank/DDBJ whole genome shotgun (WGS) entry which is preliminary data.</text>
</comment>
<evidence type="ECO:0000259" key="4">
    <source>
        <dbReference type="Pfam" id="PF04500"/>
    </source>
</evidence>
<dbReference type="EMBL" id="JABFTP020000103">
    <property type="protein sequence ID" value="KAL3277339.1"/>
    <property type="molecule type" value="Genomic_DNA"/>
</dbReference>
<keyword evidence="6" id="KW-1185">Reference proteome</keyword>
<keyword evidence="3" id="KW-0862">Zinc</keyword>
<dbReference type="InterPro" id="IPR007588">
    <property type="entry name" value="Znf_FLYWCH"/>
</dbReference>
<feature type="domain" description="FLYWCH-type" evidence="4">
    <location>
        <begin position="6"/>
        <end position="41"/>
    </location>
</feature>
<dbReference type="Proteomes" id="UP001516400">
    <property type="component" value="Unassembled WGS sequence"/>
</dbReference>
<dbReference type="AlphaFoldDB" id="A0ABD2NFV2"/>
<organism evidence="5 6">
    <name type="scientific">Cryptolaemus montrouzieri</name>
    <dbReference type="NCBI Taxonomy" id="559131"/>
    <lineage>
        <taxon>Eukaryota</taxon>
        <taxon>Metazoa</taxon>
        <taxon>Ecdysozoa</taxon>
        <taxon>Arthropoda</taxon>
        <taxon>Hexapoda</taxon>
        <taxon>Insecta</taxon>
        <taxon>Pterygota</taxon>
        <taxon>Neoptera</taxon>
        <taxon>Endopterygota</taxon>
        <taxon>Coleoptera</taxon>
        <taxon>Polyphaga</taxon>
        <taxon>Cucujiformia</taxon>
        <taxon>Coccinelloidea</taxon>
        <taxon>Coccinellidae</taxon>
        <taxon>Scymninae</taxon>
        <taxon>Scymnini</taxon>
        <taxon>Cryptolaemus</taxon>
    </lineage>
</organism>
<evidence type="ECO:0000313" key="6">
    <source>
        <dbReference type="Proteomes" id="UP001516400"/>
    </source>
</evidence>
<accession>A0ABD2NFV2</accession>
<name>A0ABD2NFV2_9CUCU</name>
<sequence>MEHQNIDRTSWRCKYERRKKCKARLLTYGRTLKIMRGEHSHESFLTDDLRIIYFTHGKKYPKLIIDRYEFMLERKYADKTAWTCKYKEKKKCKARLLTFGRTVKLMNSTHNHIADFNGDVESLISTFVNIEEKEKSYIQL</sequence>
<feature type="domain" description="FLYWCH-type" evidence="4">
    <location>
        <begin position="55"/>
        <end position="112"/>
    </location>
</feature>
<keyword evidence="1" id="KW-0479">Metal-binding</keyword>
<gene>
    <name evidence="5" type="ORF">HHI36_012690</name>
</gene>
<evidence type="ECO:0000256" key="2">
    <source>
        <dbReference type="ARBA" id="ARBA00022771"/>
    </source>
</evidence>
<keyword evidence="2" id="KW-0863">Zinc-finger</keyword>